<dbReference type="NCBIfam" id="TIGR03296">
    <property type="entry name" value="M6dom_TIGR03296"/>
    <property type="match status" value="1"/>
</dbReference>
<feature type="signal peptide" evidence="1">
    <location>
        <begin position="1"/>
        <end position="19"/>
    </location>
</feature>
<gene>
    <name evidence="3" type="ORF">DW060_12255</name>
</gene>
<evidence type="ECO:0000259" key="2">
    <source>
        <dbReference type="Pfam" id="PF05547"/>
    </source>
</evidence>
<sequence>MRKTLLSLCIAMASLSAFAVPARKGTTVIKLVNGTELKASLQGDEFLHYYLAEDGKCYYQNADGLYELMDMPAARESARLKRAKVNEVIGAKRLRMKKADEGKKGYFGQKKGLIMLVQFPDRPFNSKHDKAFYEKFANKENYVEGSFKGSVRDYYHAQSGGQFELTFDIVGPVTAPKEAAYYGENYSNGRTDCHIGELVAWALGQCKGKVNFKDYDWDNDGYADQVFLLYAGRGENYEGAAASNIWPHMSTLRASDYGKVYDTGEGIYINTYACSSELNPDKECDGIGTVCHEFSHCLGFADMYDTTYSGGYGMDDWDLLHSGCYNGNGFCPAGFTGYEKWVAGWIEPIELVKNQNISNMKPLSEGGKTYIMYNENNRDEYYIIDNRQKTNWDASLPGNGLLVTHVDYLQSVWDANSVNDDPLHQRMSVFHADNMATGHKAAYDTYPYMENGVVKNDSLTDLSAPAATLFNANFDGSKLMGKALLGITQNADRTVSFRFRGLPGMNIDIVPGAVLLNETFDANTAKGGNDGIWNPNTSNALKTDLTGWVFNKGNAGNKCARFGSKAVPGEASTPSFNVPGKVRLTFKAAPFQGDDNTIDVYFGNKMLERFFMEEGKWNDYAVEFEGNGYDRVYFNGGKRFFLDEVKVCVAGETGIEDVKVDVKTNDGRIYTIDGRYVGNNFSTLGKGIYIQNGKKYVK</sequence>
<evidence type="ECO:0000256" key="1">
    <source>
        <dbReference type="SAM" id="SignalP"/>
    </source>
</evidence>
<dbReference type="EMBL" id="QRNO01000091">
    <property type="protein sequence ID" value="RHK47479.1"/>
    <property type="molecule type" value="Genomic_DNA"/>
</dbReference>
<organism evidence="3 4">
    <name type="scientific">Leyella stercorea</name>
    <dbReference type="NCBI Taxonomy" id="363265"/>
    <lineage>
        <taxon>Bacteria</taxon>
        <taxon>Pseudomonadati</taxon>
        <taxon>Bacteroidota</taxon>
        <taxon>Bacteroidia</taxon>
        <taxon>Bacteroidales</taxon>
        <taxon>Prevotellaceae</taxon>
        <taxon>Leyella</taxon>
    </lineage>
</organism>
<keyword evidence="1" id="KW-0732">Signal</keyword>
<reference evidence="3 4" key="1">
    <citation type="submission" date="2018-08" db="EMBL/GenBank/DDBJ databases">
        <title>A genome reference for cultivated species of the human gut microbiota.</title>
        <authorList>
            <person name="Zou Y."/>
            <person name="Xue W."/>
            <person name="Luo G."/>
        </authorList>
    </citation>
    <scope>NUCLEOTIDE SEQUENCE [LARGE SCALE GENOMIC DNA]</scope>
    <source>
        <strain evidence="3 4">AF42-9</strain>
    </source>
</reference>
<keyword evidence="3" id="KW-0378">Hydrolase</keyword>
<feature type="chain" id="PRO_5018742669" evidence="1">
    <location>
        <begin position="20"/>
        <end position="698"/>
    </location>
</feature>
<proteinExistence type="predicted"/>
<protein>
    <submittedName>
        <fullName evidence="3">M6 family metalloprotease domain-containing protein</fullName>
    </submittedName>
</protein>
<dbReference type="AlphaFoldDB" id="A0A3R6IPT3"/>
<accession>A0A3R6IPT3</accession>
<dbReference type="PANTHER" id="PTHR41775:SF1">
    <property type="entry name" value="PEPTIDASE M6-LIKE DOMAIN-CONTAINING PROTEIN"/>
    <property type="match status" value="1"/>
</dbReference>
<evidence type="ECO:0000313" key="3">
    <source>
        <dbReference type="EMBL" id="RHK47479.1"/>
    </source>
</evidence>
<evidence type="ECO:0000313" key="4">
    <source>
        <dbReference type="Proteomes" id="UP000286598"/>
    </source>
</evidence>
<dbReference type="Pfam" id="PF05547">
    <property type="entry name" value="Peptidase_M6"/>
    <property type="match status" value="1"/>
</dbReference>
<keyword evidence="3" id="KW-0645">Protease</keyword>
<dbReference type="Proteomes" id="UP000286598">
    <property type="component" value="Unassembled WGS sequence"/>
</dbReference>
<comment type="caution">
    <text evidence="3">The sequence shown here is derived from an EMBL/GenBank/DDBJ whole genome shotgun (WGS) entry which is preliminary data.</text>
</comment>
<dbReference type="GO" id="GO:0006508">
    <property type="term" value="P:proteolysis"/>
    <property type="evidence" value="ECO:0007669"/>
    <property type="project" value="UniProtKB-KW"/>
</dbReference>
<dbReference type="OrthoDB" id="9813478at2"/>
<dbReference type="PANTHER" id="PTHR41775">
    <property type="entry name" value="SECRETED PROTEIN-RELATED"/>
    <property type="match status" value="1"/>
</dbReference>
<feature type="domain" description="Peptidase M6-like" evidence="2">
    <location>
        <begin position="105"/>
        <end position="340"/>
    </location>
</feature>
<keyword evidence="4" id="KW-1185">Reference proteome</keyword>
<name>A0A3R6IPT3_9BACT</name>
<dbReference type="SUPFAM" id="SSF55486">
    <property type="entry name" value="Metalloproteases ('zincins'), catalytic domain"/>
    <property type="match status" value="1"/>
</dbReference>
<dbReference type="InterPro" id="IPR008757">
    <property type="entry name" value="Peptidase_M6-like_domain"/>
</dbReference>
<keyword evidence="3" id="KW-0482">Metalloprotease</keyword>
<dbReference type="GO" id="GO:0008237">
    <property type="term" value="F:metallopeptidase activity"/>
    <property type="evidence" value="ECO:0007669"/>
    <property type="project" value="UniProtKB-KW"/>
</dbReference>